<dbReference type="InterPro" id="IPR023299">
    <property type="entry name" value="ATPase_P-typ_cyto_dom_N"/>
</dbReference>
<keyword evidence="10 11" id="KW-0472">Membrane</keyword>
<dbReference type="PRINTS" id="PR00119">
    <property type="entry name" value="CATATPASE"/>
</dbReference>
<evidence type="ECO:0000256" key="10">
    <source>
        <dbReference type="ARBA" id="ARBA00023136"/>
    </source>
</evidence>
<dbReference type="GO" id="GO:0006874">
    <property type="term" value="P:intracellular calcium ion homeostasis"/>
    <property type="evidence" value="ECO:0007669"/>
    <property type="project" value="TreeGrafter"/>
</dbReference>
<feature type="transmembrane region" description="Helical" evidence="11">
    <location>
        <begin position="413"/>
        <end position="433"/>
    </location>
</feature>
<dbReference type="InterPro" id="IPR044492">
    <property type="entry name" value="P_typ_ATPase_HD_dom"/>
</dbReference>
<dbReference type="InterPro" id="IPR047819">
    <property type="entry name" value="P5A-ATPase_N"/>
</dbReference>
<dbReference type="InterPro" id="IPR023298">
    <property type="entry name" value="ATPase_P-typ_TM_dom_sf"/>
</dbReference>
<dbReference type="Proteomes" id="UP001152759">
    <property type="component" value="Chromosome 7"/>
</dbReference>
<feature type="transmembrane region" description="Helical" evidence="11">
    <location>
        <begin position="264"/>
        <end position="284"/>
    </location>
</feature>
<dbReference type="Pfam" id="PF13246">
    <property type="entry name" value="Cation_ATPase"/>
    <property type="match status" value="1"/>
</dbReference>
<dbReference type="PANTHER" id="PTHR45630">
    <property type="entry name" value="CATION-TRANSPORTING ATPASE-RELATED"/>
    <property type="match status" value="1"/>
</dbReference>
<feature type="transmembrane region" description="Helical" evidence="11">
    <location>
        <begin position="911"/>
        <end position="929"/>
    </location>
</feature>
<evidence type="ECO:0000256" key="1">
    <source>
        <dbReference type="ARBA" id="ARBA00004141"/>
    </source>
</evidence>
<evidence type="ECO:0000256" key="11">
    <source>
        <dbReference type="RuleBase" id="RU362082"/>
    </source>
</evidence>
<dbReference type="SFLD" id="SFLDS00003">
    <property type="entry name" value="Haloacid_Dehalogenase"/>
    <property type="match status" value="1"/>
</dbReference>
<accession>A0A9P0AKH1</accession>
<dbReference type="Gene3D" id="3.40.1110.10">
    <property type="entry name" value="Calcium-transporting ATPase, cytoplasmic domain N"/>
    <property type="match status" value="1"/>
</dbReference>
<dbReference type="InterPro" id="IPR023214">
    <property type="entry name" value="HAD_sf"/>
</dbReference>
<gene>
    <name evidence="13" type="ORF">BEMITA_LOCUS11886</name>
</gene>
<feature type="transmembrane region" description="Helical" evidence="11">
    <location>
        <begin position="1038"/>
        <end position="1059"/>
    </location>
</feature>
<dbReference type="NCBIfam" id="TIGR01494">
    <property type="entry name" value="ATPase_P-type"/>
    <property type="match status" value="1"/>
</dbReference>
<organism evidence="13 14">
    <name type="scientific">Bemisia tabaci</name>
    <name type="common">Sweetpotato whitefly</name>
    <name type="synonym">Aleurodes tabaci</name>
    <dbReference type="NCBI Taxonomy" id="7038"/>
    <lineage>
        <taxon>Eukaryota</taxon>
        <taxon>Metazoa</taxon>
        <taxon>Ecdysozoa</taxon>
        <taxon>Arthropoda</taxon>
        <taxon>Hexapoda</taxon>
        <taxon>Insecta</taxon>
        <taxon>Pterygota</taxon>
        <taxon>Neoptera</taxon>
        <taxon>Paraneoptera</taxon>
        <taxon>Hemiptera</taxon>
        <taxon>Sternorrhyncha</taxon>
        <taxon>Aleyrodoidea</taxon>
        <taxon>Aleyrodidae</taxon>
        <taxon>Aleyrodinae</taxon>
        <taxon>Bemisia</taxon>
    </lineage>
</organism>
<dbReference type="SFLD" id="SFLDG00002">
    <property type="entry name" value="C1.7:_P-type_atpase_like"/>
    <property type="match status" value="1"/>
</dbReference>
<comment type="similarity">
    <text evidence="11">Belongs to the cation transport ATPase (P-type) (TC 3.A.3) family. Type V subfamily.</text>
</comment>
<dbReference type="SUPFAM" id="SSF56784">
    <property type="entry name" value="HAD-like"/>
    <property type="match status" value="1"/>
</dbReference>
<keyword evidence="5 11" id="KW-0547">Nucleotide-binding</keyword>
<feature type="transmembrane region" description="Helical" evidence="11">
    <location>
        <begin position="941"/>
        <end position="957"/>
    </location>
</feature>
<evidence type="ECO:0000256" key="4">
    <source>
        <dbReference type="ARBA" id="ARBA00022723"/>
    </source>
</evidence>
<dbReference type="Gene3D" id="1.20.1110.10">
    <property type="entry name" value="Calcium-transporting ATPase, transmembrane domain"/>
    <property type="match status" value="1"/>
</dbReference>
<dbReference type="GO" id="GO:0005524">
    <property type="term" value="F:ATP binding"/>
    <property type="evidence" value="ECO:0007669"/>
    <property type="project" value="UniProtKB-UniRule"/>
</dbReference>
<protein>
    <recommendedName>
        <fullName evidence="11">Cation-transporting ATPase</fullName>
        <ecNumber evidence="11">7.2.2.-</ecNumber>
    </recommendedName>
</protein>
<dbReference type="PANTHER" id="PTHR45630:SF8">
    <property type="entry name" value="CATION-TRANSPORTING ATPASE"/>
    <property type="match status" value="1"/>
</dbReference>
<feature type="transmembrane region" description="Helical" evidence="11">
    <location>
        <begin position="1079"/>
        <end position="1104"/>
    </location>
</feature>
<dbReference type="GO" id="GO:0019829">
    <property type="term" value="F:ATPase-coupled monoatomic cation transmembrane transporter activity"/>
    <property type="evidence" value="ECO:0007669"/>
    <property type="project" value="UniProtKB-UniRule"/>
</dbReference>
<dbReference type="GO" id="GO:0140358">
    <property type="term" value="F:P-type transmembrane transporter activity"/>
    <property type="evidence" value="ECO:0007669"/>
    <property type="project" value="InterPro"/>
</dbReference>
<dbReference type="InterPro" id="IPR001757">
    <property type="entry name" value="P_typ_ATPase"/>
</dbReference>
<dbReference type="AlphaFoldDB" id="A0A9P0AKH1"/>
<keyword evidence="9 11" id="KW-1133">Transmembrane helix</keyword>
<keyword evidence="4 11" id="KW-0479">Metal-binding</keyword>
<keyword evidence="2" id="KW-0597">Phosphoprotein</keyword>
<dbReference type="PROSITE" id="PS00154">
    <property type="entry name" value="ATPASE_E1_E2"/>
    <property type="match status" value="1"/>
</dbReference>
<keyword evidence="7 11" id="KW-0460">Magnesium</keyword>
<dbReference type="Gene3D" id="2.70.150.10">
    <property type="entry name" value="Calcium-transporting ATPase, cytoplasmic transduction domain A"/>
    <property type="match status" value="1"/>
</dbReference>
<dbReference type="EC" id="7.2.2.-" evidence="11"/>
<dbReference type="InterPro" id="IPR018303">
    <property type="entry name" value="ATPase_P-typ_P_site"/>
</dbReference>
<evidence type="ECO:0000256" key="3">
    <source>
        <dbReference type="ARBA" id="ARBA00022692"/>
    </source>
</evidence>
<dbReference type="GO" id="GO:0046872">
    <property type="term" value="F:metal ion binding"/>
    <property type="evidence" value="ECO:0007669"/>
    <property type="project" value="UniProtKB-UniRule"/>
</dbReference>
<reference evidence="13" key="1">
    <citation type="submission" date="2021-12" db="EMBL/GenBank/DDBJ databases">
        <authorList>
            <person name="King R."/>
        </authorList>
    </citation>
    <scope>NUCLEOTIDE SEQUENCE</scope>
</reference>
<keyword evidence="14" id="KW-1185">Reference proteome</keyword>
<feature type="transmembrane region" description="Helical" evidence="11">
    <location>
        <begin position="1008"/>
        <end position="1026"/>
    </location>
</feature>
<dbReference type="InterPro" id="IPR036412">
    <property type="entry name" value="HAD-like_sf"/>
</dbReference>
<evidence type="ECO:0000256" key="6">
    <source>
        <dbReference type="ARBA" id="ARBA00022840"/>
    </source>
</evidence>
<evidence type="ECO:0000313" key="14">
    <source>
        <dbReference type="Proteomes" id="UP001152759"/>
    </source>
</evidence>
<dbReference type="SUPFAM" id="SSF81665">
    <property type="entry name" value="Calcium ATPase, transmembrane domain M"/>
    <property type="match status" value="1"/>
</dbReference>
<dbReference type="SFLD" id="SFLDF00027">
    <property type="entry name" value="p-type_atpase"/>
    <property type="match status" value="1"/>
</dbReference>
<keyword evidence="6 11" id="KW-0067">ATP-binding</keyword>
<dbReference type="InterPro" id="IPR006544">
    <property type="entry name" value="P-type_TPase_V"/>
</dbReference>
<proteinExistence type="inferred from homology"/>
<dbReference type="SUPFAM" id="SSF81660">
    <property type="entry name" value="Metal cation-transporting ATPase, ATP-binding domain N"/>
    <property type="match status" value="1"/>
</dbReference>
<evidence type="ECO:0000256" key="9">
    <source>
        <dbReference type="ARBA" id="ARBA00022989"/>
    </source>
</evidence>
<dbReference type="Pfam" id="PF12409">
    <property type="entry name" value="P5-ATPase"/>
    <property type="match status" value="1"/>
</dbReference>
<comment type="subcellular location">
    <subcellularLocation>
        <location evidence="1 11">Membrane</location>
        <topology evidence="1 11">Multi-pass membrane protein</topology>
    </subcellularLocation>
</comment>
<dbReference type="Gene3D" id="3.40.50.1000">
    <property type="entry name" value="HAD superfamily/HAD-like"/>
    <property type="match status" value="2"/>
</dbReference>
<evidence type="ECO:0000259" key="12">
    <source>
        <dbReference type="Pfam" id="PF12409"/>
    </source>
</evidence>
<keyword evidence="8 11" id="KW-1278">Translocase</keyword>
<feature type="domain" description="P5B-type ATPase N-terminal" evidence="12">
    <location>
        <begin position="54"/>
        <end position="185"/>
    </location>
</feature>
<dbReference type="GO" id="GO:0015203">
    <property type="term" value="F:polyamine transmembrane transporter activity"/>
    <property type="evidence" value="ECO:0007669"/>
    <property type="project" value="TreeGrafter"/>
</dbReference>
<evidence type="ECO:0000256" key="2">
    <source>
        <dbReference type="ARBA" id="ARBA00022553"/>
    </source>
</evidence>
<feature type="transmembrane region" description="Helical" evidence="11">
    <location>
        <begin position="978"/>
        <end position="1002"/>
    </location>
</feature>
<sequence length="1222" mass="135742">MGSSKNGRYPTKYSKVAFVNQLKEKDTKEDCITMSPTSTEGSTDNGISYINLGEEDQMEVYGYKKSRIRLVICWMGIILTVGTLRLVFHWYPHWYLYATHRRCSLEQADSVLLVEHLHKRVTEYHVEDIKCLTTDVLRETEGWCDDMEPERSGSLRLKFHSSGGVFRGEESIRLFELKKQRYIWDPEHSAFNRLRGLDYKMPIHLLLHREGLSPMERISRRAVYGLNEIKIPIASVSSLFIREGLTPFYIFQIFSLTLWFLDEYIFYALTILSLSLAGIIQAVYQSRKALFFPGESVPVTKMPLPGDDRDIYYNEKAHVKSTLFCGTKILQTRYYSNEPVLAVCIRTGFCTSKGAITRSVLYPRPLDFKFEQDTYKFVGFLGVIAFLGFSHTVYTKLMQGKALSETVIDALDLITIVVPPALPAATTAGITAAQSRLKRRASVYCTAAKAINVAGAIDCVCFDKTGTLTEDGLDMWGVVPVTDVHFDEPVHDISTLPIQSHLMEGLASCHSLTTIDGNLTGDPLDLKVFESTGWTLKEPELSDKNKFDSLVPTAVRPPLEADSDKEIGLLRQLPFTSNLLRMSVVTRGLKSSHFTLYCKGAPEIIISLCLPESVPQESRSVLQQYTQKGYRVIAVAYKELPVTYAKMQRMTREQLECNLIFLGLVILENLLKPESSEVLKSLHNADIRTIMVTGDNMHTALSVARDCGMVPPGQFVIEVHADQPSQHVRYINATTVTSSGTVKPLSASLEGKESSSVASLDTLESGLMMYSKGTAMNGSTPYYDVQMNGKVRSNVSNNFSFALTGDTWSWIKTNRPHLVPSLVTKGVVFSRMNPEHKQQLVQDLQGIGYCVAMCGDGANDCGALRAAQAGISLSENESSAACAFTAKTSSVECVVAVIREGRAALVTSFGLFKYMAAYSLTQFVSVMLLYSRDSNLSDLQFLYIDLFLISSFALLHAQTPPFPGPLVKGGPQTSLISCGPLISLFGQLLVVAIIQFLVFYLTPGFENYSVFTISSIQYILLAIVFCKGRPYRDSLIKGRLFITIAATVSLCTLYLALYPAEIVASWFELSLPIDFENRWQVLFLGLVNIITAIVIEQFIVDFCITKKLDAKLSQCARWRKPYASVELELLNHFNWPLTTVDGKCESAAINSVHVASSNTSFATATNCSALSVNKAEHRNSVASIPAKAAKPADPALNNVLKNNCHNHVEPSHIVNIEEQAVS</sequence>
<comment type="catalytic activity">
    <reaction evidence="11">
        <text>ATP + H2O = ADP + phosphate + H(+)</text>
        <dbReference type="Rhea" id="RHEA:13065"/>
        <dbReference type="ChEBI" id="CHEBI:15377"/>
        <dbReference type="ChEBI" id="CHEBI:15378"/>
        <dbReference type="ChEBI" id="CHEBI:30616"/>
        <dbReference type="ChEBI" id="CHEBI:43474"/>
        <dbReference type="ChEBI" id="CHEBI:456216"/>
    </reaction>
</comment>
<keyword evidence="3 11" id="KW-0812">Transmembrane</keyword>
<evidence type="ECO:0000313" key="13">
    <source>
        <dbReference type="EMBL" id="CAH0393491.1"/>
    </source>
</evidence>
<dbReference type="NCBIfam" id="TIGR01657">
    <property type="entry name" value="P-ATPase-V"/>
    <property type="match status" value="1"/>
</dbReference>
<name>A0A9P0AKH1_BEMTA</name>
<dbReference type="GO" id="GO:0016020">
    <property type="term" value="C:membrane"/>
    <property type="evidence" value="ECO:0007669"/>
    <property type="project" value="UniProtKB-SubCell"/>
</dbReference>
<evidence type="ECO:0000256" key="7">
    <source>
        <dbReference type="ARBA" id="ARBA00022842"/>
    </source>
</evidence>
<feature type="transmembrane region" description="Helical" evidence="11">
    <location>
        <begin position="374"/>
        <end position="393"/>
    </location>
</feature>
<feature type="transmembrane region" description="Helical" evidence="11">
    <location>
        <begin position="68"/>
        <end position="91"/>
    </location>
</feature>
<evidence type="ECO:0000256" key="8">
    <source>
        <dbReference type="ARBA" id="ARBA00022967"/>
    </source>
</evidence>
<evidence type="ECO:0000256" key="5">
    <source>
        <dbReference type="ARBA" id="ARBA00022741"/>
    </source>
</evidence>
<dbReference type="EMBL" id="OU963868">
    <property type="protein sequence ID" value="CAH0393491.1"/>
    <property type="molecule type" value="Genomic_DNA"/>
</dbReference>
<dbReference type="GO" id="GO:0016887">
    <property type="term" value="F:ATP hydrolysis activity"/>
    <property type="evidence" value="ECO:0007669"/>
    <property type="project" value="InterPro"/>
</dbReference>